<evidence type="ECO:0000313" key="3">
    <source>
        <dbReference type="Proteomes" id="UP000800036"/>
    </source>
</evidence>
<sequence length="597" mass="64904">MDLSTPRIYGQSRSMPILPSYTEDEADQDYAMELSYEQVLHDIQYSPGYQLLSDSGTHMPPLHRRDAGVLSVSRSCATDKNEATAMSSPRSDCTVKPGDTLESGGITLTPMQSSGGDTEFGSAASQGPGVVGDRNPANLVQTSAPQFSAHAADFRPMVPQNSDVFSEDADTHDEEFATYRATSSVPSATAANHGTTQDPFMSPNISAFDGFNMGSPVKNKKGGGSSGMQHFGAVGTARVVAEDTPNDRGSRYHGQTSSAFSFVPVLPSPEGPGTTTYPQGPNDSGLLSPSVTAPPFTTKMQNQWRDSPAPQTASLHTPSGIPFTWTQITPDCYSPFDMSPINDPFLEHQRAPTEPQTPPTTSSSGYTPHRRRAPTPPTHPRIPSSQSRDHVQDPSVHPMTGLSMHPPLPIPPPALPFRQPQSQNPQSRHPDASARLEAQKPLRKDWIETQASYLSNMARTAALAKAAYHASQRAEDYERWSTAQAACLRAWDLQRLTLERRNLTLPSPMRALTVEPGTGTLEDAMGKKEGGVLGYKMALMERICAVAVAKVDTCKMDMDAARLGEVEKREVRKAMVRDVVRGTERRVKRGKEKWTDC</sequence>
<accession>A0A6A5VNY8</accession>
<proteinExistence type="predicted"/>
<dbReference type="Proteomes" id="UP000800036">
    <property type="component" value="Unassembled WGS sequence"/>
</dbReference>
<dbReference type="OrthoDB" id="3692823at2759"/>
<feature type="compositionally biased region" description="Basic and acidic residues" evidence="1">
    <location>
        <begin position="428"/>
        <end position="441"/>
    </location>
</feature>
<name>A0A6A5VNY8_9PLEO</name>
<dbReference type="AlphaFoldDB" id="A0A6A5VNY8"/>
<gene>
    <name evidence="2" type="ORF">BU23DRAFT_567022</name>
</gene>
<evidence type="ECO:0000256" key="1">
    <source>
        <dbReference type="SAM" id="MobiDB-lite"/>
    </source>
</evidence>
<dbReference type="EMBL" id="ML976672">
    <property type="protein sequence ID" value="KAF1975037.1"/>
    <property type="molecule type" value="Genomic_DNA"/>
</dbReference>
<evidence type="ECO:0000313" key="2">
    <source>
        <dbReference type="EMBL" id="KAF1975037.1"/>
    </source>
</evidence>
<organism evidence="2 3">
    <name type="scientific">Bimuria novae-zelandiae CBS 107.79</name>
    <dbReference type="NCBI Taxonomy" id="1447943"/>
    <lineage>
        <taxon>Eukaryota</taxon>
        <taxon>Fungi</taxon>
        <taxon>Dikarya</taxon>
        <taxon>Ascomycota</taxon>
        <taxon>Pezizomycotina</taxon>
        <taxon>Dothideomycetes</taxon>
        <taxon>Pleosporomycetidae</taxon>
        <taxon>Pleosporales</taxon>
        <taxon>Massarineae</taxon>
        <taxon>Didymosphaeriaceae</taxon>
        <taxon>Bimuria</taxon>
    </lineage>
</organism>
<reference evidence="2" key="1">
    <citation type="journal article" date="2020" name="Stud. Mycol.">
        <title>101 Dothideomycetes genomes: a test case for predicting lifestyles and emergence of pathogens.</title>
        <authorList>
            <person name="Haridas S."/>
            <person name="Albert R."/>
            <person name="Binder M."/>
            <person name="Bloem J."/>
            <person name="Labutti K."/>
            <person name="Salamov A."/>
            <person name="Andreopoulos B."/>
            <person name="Baker S."/>
            <person name="Barry K."/>
            <person name="Bills G."/>
            <person name="Bluhm B."/>
            <person name="Cannon C."/>
            <person name="Castanera R."/>
            <person name="Culley D."/>
            <person name="Daum C."/>
            <person name="Ezra D."/>
            <person name="Gonzalez J."/>
            <person name="Henrissat B."/>
            <person name="Kuo A."/>
            <person name="Liang C."/>
            <person name="Lipzen A."/>
            <person name="Lutzoni F."/>
            <person name="Magnuson J."/>
            <person name="Mondo S."/>
            <person name="Nolan M."/>
            <person name="Ohm R."/>
            <person name="Pangilinan J."/>
            <person name="Park H.-J."/>
            <person name="Ramirez L."/>
            <person name="Alfaro M."/>
            <person name="Sun H."/>
            <person name="Tritt A."/>
            <person name="Yoshinaga Y."/>
            <person name="Zwiers L.-H."/>
            <person name="Turgeon B."/>
            <person name="Goodwin S."/>
            <person name="Spatafora J."/>
            <person name="Crous P."/>
            <person name="Grigoriev I."/>
        </authorList>
    </citation>
    <scope>NUCLEOTIDE SEQUENCE</scope>
    <source>
        <strain evidence="2">CBS 107.79</strain>
    </source>
</reference>
<feature type="compositionally biased region" description="Pro residues" evidence="1">
    <location>
        <begin position="406"/>
        <end position="415"/>
    </location>
</feature>
<feature type="region of interest" description="Disordered" evidence="1">
    <location>
        <begin position="336"/>
        <end position="441"/>
    </location>
</feature>
<protein>
    <submittedName>
        <fullName evidence="2">Uncharacterized protein</fullName>
    </submittedName>
</protein>
<keyword evidence="3" id="KW-1185">Reference proteome</keyword>